<evidence type="ECO:0000259" key="3">
    <source>
        <dbReference type="PROSITE" id="PS50011"/>
    </source>
</evidence>
<dbReference type="SUPFAM" id="SSF50956">
    <property type="entry name" value="Thermostable phytase (3-phytase)"/>
    <property type="match status" value="1"/>
</dbReference>
<dbReference type="InterPro" id="IPR011048">
    <property type="entry name" value="Haem_d1_sf"/>
</dbReference>
<dbReference type="SUPFAM" id="SSF56112">
    <property type="entry name" value="Protein kinase-like (PK-like)"/>
    <property type="match status" value="1"/>
</dbReference>
<dbReference type="EMBL" id="JAAXOS010000005">
    <property type="protein sequence ID" value="NKY26996.1"/>
    <property type="molecule type" value="Genomic_DNA"/>
</dbReference>
<feature type="compositionally biased region" description="Pro residues" evidence="2">
    <location>
        <begin position="319"/>
        <end position="329"/>
    </location>
</feature>
<accession>A0A7X6R368</accession>
<dbReference type="PROSITE" id="PS50011">
    <property type="entry name" value="PROTEIN_KINASE_DOM"/>
    <property type="match status" value="1"/>
</dbReference>
<proteinExistence type="predicted"/>
<sequence length="688" mass="71795">MTQQRVKVGQLGPLTKLASGGQGVVYSAPGARMRYAKAVVYKEYKPAVLPSVSVDVLDEMPAYLESLPFAEGMDLLSRVAWPCRLVEADNSTQVTGFVMPAIPDEFFIEMTMSSAVQSKTAEFQHLLNGDAFLARRSIPLTERHRYELLADAAEALTILHRHHIAVGDLSPKNLLFSLQPDRKVYFIDCDAMRLRSRSVSAQVETPDWEVRVINPGEELATDRSDAYKFGLLVLRLLAGDQSTRDPHRVPAAVPSAVRVLVDAALSATPGQRPRPADWLPALTDAATQATTRTPSPPPRTTRTPSWRGPAPTGGAGTPVLPPAQVAPPRPARRRPFYRRISTRVKVIAGIAVVLVIVGLLTSKTSGGNNPGPAGDRAPAVAAIPATVTSTIAVGAQPWGVAVDPNTESVFVTNSAGNSVSVINTRTSAAASVTAPGMVKPAAVAIDAAAGIAYVTNAGSGSVSLINTRSRAVVGSIAVGAGPYGIAVDSAARTAFVTNFEANTVSVIDTGARVVTATIPVGSHPYGVAVDPGTRGVFVANAGPPGAVDHTVSVIDPVASAVVATINVGNQPWGVAIDADTRTAYVTNHADGTVSVIDIRTRAVTATLRVGLGPVGVAVDQPGRTVYVTNHGLDDARTGNTISSIDTRTRKAGNSIRVGARPHGVVVDPAGRNVYVTNFTDGTLSVIGD</sequence>
<dbReference type="GO" id="GO:0005524">
    <property type="term" value="F:ATP binding"/>
    <property type="evidence" value="ECO:0007669"/>
    <property type="project" value="InterPro"/>
</dbReference>
<dbReference type="Gene3D" id="1.10.510.10">
    <property type="entry name" value="Transferase(Phosphotransferase) domain 1"/>
    <property type="match status" value="1"/>
</dbReference>
<dbReference type="Gene3D" id="2.130.10.10">
    <property type="entry name" value="YVTN repeat-like/Quinoprotein amine dehydrogenase"/>
    <property type="match status" value="3"/>
</dbReference>
<feature type="domain" description="Protein kinase" evidence="3">
    <location>
        <begin position="11"/>
        <end position="282"/>
    </location>
</feature>
<evidence type="ECO:0000256" key="1">
    <source>
        <dbReference type="ARBA" id="ARBA00022729"/>
    </source>
</evidence>
<name>A0A7X6R368_9NOCA</name>
<keyword evidence="5" id="KW-1185">Reference proteome</keyword>
<evidence type="ECO:0000313" key="4">
    <source>
        <dbReference type="EMBL" id="NKY26996.1"/>
    </source>
</evidence>
<keyword evidence="1" id="KW-0732">Signal</keyword>
<dbReference type="GO" id="GO:0004672">
    <property type="term" value="F:protein kinase activity"/>
    <property type="evidence" value="ECO:0007669"/>
    <property type="project" value="InterPro"/>
</dbReference>
<comment type="caution">
    <text evidence="4">The sequence shown here is derived from an EMBL/GenBank/DDBJ whole genome shotgun (WGS) entry which is preliminary data.</text>
</comment>
<feature type="compositionally biased region" description="Low complexity" evidence="2">
    <location>
        <begin position="300"/>
        <end position="310"/>
    </location>
</feature>
<feature type="region of interest" description="Disordered" evidence="2">
    <location>
        <begin position="287"/>
        <end position="330"/>
    </location>
</feature>
<dbReference type="InterPro" id="IPR011009">
    <property type="entry name" value="Kinase-like_dom_sf"/>
</dbReference>
<organism evidence="4 5">
    <name type="scientific">Nocardia gamkensis</name>
    <dbReference type="NCBI Taxonomy" id="352869"/>
    <lineage>
        <taxon>Bacteria</taxon>
        <taxon>Bacillati</taxon>
        <taxon>Actinomycetota</taxon>
        <taxon>Actinomycetes</taxon>
        <taxon>Mycobacteriales</taxon>
        <taxon>Nocardiaceae</taxon>
        <taxon>Nocardia</taxon>
    </lineage>
</organism>
<dbReference type="InterPro" id="IPR000719">
    <property type="entry name" value="Prot_kinase_dom"/>
</dbReference>
<evidence type="ECO:0000256" key="2">
    <source>
        <dbReference type="SAM" id="MobiDB-lite"/>
    </source>
</evidence>
<evidence type="ECO:0000313" key="5">
    <source>
        <dbReference type="Proteomes" id="UP000540698"/>
    </source>
</evidence>
<dbReference type="InterPro" id="IPR051200">
    <property type="entry name" value="Host-pathogen_enzymatic-act"/>
</dbReference>
<dbReference type="InterPro" id="IPR048433">
    <property type="entry name" value="YNCE-like_beta-prop"/>
</dbReference>
<dbReference type="InterPro" id="IPR015943">
    <property type="entry name" value="WD40/YVTN_repeat-like_dom_sf"/>
</dbReference>
<dbReference type="AlphaFoldDB" id="A0A7X6R368"/>
<dbReference type="PANTHER" id="PTHR47197:SF3">
    <property type="entry name" value="DIHYDRO-HEME D1 DEHYDROGENASE"/>
    <property type="match status" value="1"/>
</dbReference>
<reference evidence="4 5" key="1">
    <citation type="submission" date="2020-04" db="EMBL/GenBank/DDBJ databases">
        <title>MicrobeNet Type strains.</title>
        <authorList>
            <person name="Nicholson A.C."/>
        </authorList>
    </citation>
    <scope>NUCLEOTIDE SEQUENCE [LARGE SCALE GENOMIC DNA]</scope>
    <source>
        <strain evidence="4 5">DSM 44956</strain>
    </source>
</reference>
<dbReference type="Pfam" id="PF21783">
    <property type="entry name" value="YNCE"/>
    <property type="match status" value="1"/>
</dbReference>
<dbReference type="RefSeq" id="WP_157113947.1">
    <property type="nucleotide sequence ID" value="NZ_JAAXOS010000005.1"/>
</dbReference>
<dbReference type="Proteomes" id="UP000540698">
    <property type="component" value="Unassembled WGS sequence"/>
</dbReference>
<protein>
    <recommendedName>
        <fullName evidence="3">Protein kinase domain-containing protein</fullName>
    </recommendedName>
</protein>
<dbReference type="NCBIfam" id="TIGR02276">
    <property type="entry name" value="beta_rpt_yvtn"/>
    <property type="match status" value="4"/>
</dbReference>
<gene>
    <name evidence="4" type="ORF">HGB38_12300</name>
</gene>
<dbReference type="PANTHER" id="PTHR47197">
    <property type="entry name" value="PROTEIN NIRF"/>
    <property type="match status" value="1"/>
</dbReference>
<dbReference type="InterPro" id="IPR011964">
    <property type="entry name" value="YVTN_b-propeller_repeat"/>
</dbReference>
<dbReference type="SUPFAM" id="SSF51004">
    <property type="entry name" value="C-terminal (heme d1) domain of cytochrome cd1-nitrite reductase"/>
    <property type="match status" value="1"/>
</dbReference>